<keyword evidence="2" id="KW-0808">Transferase</keyword>
<dbReference type="InterPro" id="IPR036850">
    <property type="entry name" value="NDK-like_dom_sf"/>
</dbReference>
<dbReference type="InterPro" id="IPR034907">
    <property type="entry name" value="NDK-like_dom"/>
</dbReference>
<evidence type="ECO:0000259" key="6">
    <source>
        <dbReference type="SMART" id="SM00562"/>
    </source>
</evidence>
<dbReference type="CDD" id="cd04413">
    <property type="entry name" value="NDPk_I"/>
    <property type="match status" value="1"/>
</dbReference>
<dbReference type="GO" id="GO:0006228">
    <property type="term" value="P:UTP biosynthetic process"/>
    <property type="evidence" value="ECO:0007669"/>
    <property type="project" value="InterPro"/>
</dbReference>
<feature type="domain" description="Nucleoside diphosphate kinase-like" evidence="6">
    <location>
        <begin position="7"/>
        <end position="145"/>
    </location>
</feature>
<dbReference type="GO" id="GO:0006183">
    <property type="term" value="P:GTP biosynthetic process"/>
    <property type="evidence" value="ECO:0007669"/>
    <property type="project" value="InterPro"/>
</dbReference>
<comment type="similarity">
    <text evidence="1">Belongs to the NDK family.</text>
</comment>
<dbReference type="GO" id="GO:0006241">
    <property type="term" value="P:CTP biosynthetic process"/>
    <property type="evidence" value="ECO:0007669"/>
    <property type="project" value="InterPro"/>
</dbReference>
<evidence type="ECO:0000256" key="5">
    <source>
        <dbReference type="ARBA" id="ARBA00022840"/>
    </source>
</evidence>
<reference evidence="7" key="1">
    <citation type="journal article" date="2015" name="Nature">
        <title>Complex archaea that bridge the gap between prokaryotes and eukaryotes.</title>
        <authorList>
            <person name="Spang A."/>
            <person name="Saw J.H."/>
            <person name="Jorgensen S.L."/>
            <person name="Zaremba-Niedzwiedzka K."/>
            <person name="Martijn J."/>
            <person name="Lind A.E."/>
            <person name="van Eijk R."/>
            <person name="Schleper C."/>
            <person name="Guy L."/>
            <person name="Ettema T.J."/>
        </authorList>
    </citation>
    <scope>NUCLEOTIDE SEQUENCE</scope>
</reference>
<organism evidence="7">
    <name type="scientific">marine sediment metagenome</name>
    <dbReference type="NCBI Taxonomy" id="412755"/>
    <lineage>
        <taxon>unclassified sequences</taxon>
        <taxon>metagenomes</taxon>
        <taxon>ecological metagenomes</taxon>
    </lineage>
</organism>
<keyword evidence="5" id="KW-0067">ATP-binding</keyword>
<evidence type="ECO:0000256" key="1">
    <source>
        <dbReference type="ARBA" id="ARBA00008142"/>
    </source>
</evidence>
<dbReference type="InterPro" id="IPR001564">
    <property type="entry name" value="Nucleoside_diP_kinase"/>
</dbReference>
<dbReference type="PROSITE" id="PS51374">
    <property type="entry name" value="NDPK_LIKE"/>
    <property type="match status" value="1"/>
</dbReference>
<dbReference type="GO" id="GO:0005524">
    <property type="term" value="F:ATP binding"/>
    <property type="evidence" value="ECO:0007669"/>
    <property type="project" value="UniProtKB-KW"/>
</dbReference>
<name>A0A0F9PIN0_9ZZZZ</name>
<proteinExistence type="inferred from homology"/>
<sequence length="159" mass="17672">MIEETVNHLTLGMIKPHAIRARKVGEIISRIEEAGFAILYIKSAQFRIEGAEQFYTEHKGKDFYENLVNVMSSGPIIAMVLRKPDAATEFRKLIGATDPAKAEPGTLRSDFGDHDNLTNNAIHGSADDEASINEILFFFEKDLNIARKVNALDNQPGVE</sequence>
<dbReference type="Gene3D" id="3.30.70.141">
    <property type="entry name" value="Nucleoside diphosphate kinase-like domain"/>
    <property type="match status" value="1"/>
</dbReference>
<keyword evidence="4" id="KW-0418">Kinase</keyword>
<evidence type="ECO:0000256" key="2">
    <source>
        <dbReference type="ARBA" id="ARBA00022679"/>
    </source>
</evidence>
<dbReference type="SUPFAM" id="SSF54919">
    <property type="entry name" value="Nucleoside diphosphate kinase, NDK"/>
    <property type="match status" value="1"/>
</dbReference>
<comment type="caution">
    <text evidence="7">The sequence shown here is derived from an EMBL/GenBank/DDBJ whole genome shotgun (WGS) entry which is preliminary data.</text>
</comment>
<dbReference type="AlphaFoldDB" id="A0A0F9PIN0"/>
<dbReference type="PANTHER" id="PTHR46161">
    <property type="entry name" value="NUCLEOSIDE DIPHOSPHATE KINASE"/>
    <property type="match status" value="1"/>
</dbReference>
<dbReference type="PANTHER" id="PTHR46161:SF3">
    <property type="entry name" value="NUCLEOSIDE DIPHOSPHATE KINASE DDB_G0292928-RELATED"/>
    <property type="match status" value="1"/>
</dbReference>
<dbReference type="PRINTS" id="PR01243">
    <property type="entry name" value="NUCDPKINASE"/>
</dbReference>
<dbReference type="Pfam" id="PF00334">
    <property type="entry name" value="NDK"/>
    <property type="match status" value="1"/>
</dbReference>
<keyword evidence="3" id="KW-0547">Nucleotide-binding</keyword>
<dbReference type="GO" id="GO:0004550">
    <property type="term" value="F:nucleoside diphosphate kinase activity"/>
    <property type="evidence" value="ECO:0007669"/>
    <property type="project" value="InterPro"/>
</dbReference>
<dbReference type="SMART" id="SM00562">
    <property type="entry name" value="NDK"/>
    <property type="match status" value="1"/>
</dbReference>
<protein>
    <recommendedName>
        <fullName evidence="6">Nucleoside diphosphate kinase-like domain-containing protein</fullName>
    </recommendedName>
</protein>
<evidence type="ECO:0000256" key="3">
    <source>
        <dbReference type="ARBA" id="ARBA00022741"/>
    </source>
</evidence>
<dbReference type="EMBL" id="LAZR01005326">
    <property type="protein sequence ID" value="KKN00856.1"/>
    <property type="molecule type" value="Genomic_DNA"/>
</dbReference>
<evidence type="ECO:0000256" key="4">
    <source>
        <dbReference type="ARBA" id="ARBA00022777"/>
    </source>
</evidence>
<accession>A0A0F9PIN0</accession>
<gene>
    <name evidence="7" type="ORF">LCGC14_1133540</name>
</gene>
<evidence type="ECO:0000313" key="7">
    <source>
        <dbReference type="EMBL" id="KKN00856.1"/>
    </source>
</evidence>